<accession>A0A0R3X8Y9</accession>
<dbReference type="OrthoDB" id="6280505at2759"/>
<gene>
    <name evidence="1" type="ORF">TTAC_LOCUS9999</name>
</gene>
<evidence type="ECO:0000313" key="2">
    <source>
        <dbReference type="Proteomes" id="UP000274429"/>
    </source>
</evidence>
<evidence type="ECO:0000313" key="3">
    <source>
        <dbReference type="WBParaSite" id="TTAC_0001001401-mRNA-1"/>
    </source>
</evidence>
<reference evidence="3" key="1">
    <citation type="submission" date="2017-02" db="UniProtKB">
        <authorList>
            <consortium name="WormBaseParasite"/>
        </authorList>
    </citation>
    <scope>IDENTIFICATION</scope>
</reference>
<sequence>MGEGTSMELSVVEKYHGNMKTLIADRLDSKSASGVVVGVATNLPTAINKGTRREMMGCVCVHRLLTSDSDVPLRDPKADRTVEWASDRAPNFSPMSRQARALHILRASSHPGRLRFADIAHLDQTISTMRRLVPPVNSVAVPEKINTVEDLETLLTDTIHLFKRLIEDPELVTALRARLASKAVSTSTAAPVPAPHQTVPSVQTEVDNLFTLLKLKRRSKKRIIPMRI</sequence>
<dbReference type="WBParaSite" id="TTAC_0001001401-mRNA-1">
    <property type="protein sequence ID" value="TTAC_0001001401-mRNA-1"/>
    <property type="gene ID" value="TTAC_0001001401"/>
</dbReference>
<protein>
    <submittedName>
        <fullName evidence="3">NPH3 domain-containing protein</fullName>
    </submittedName>
</protein>
<dbReference type="EMBL" id="UYWX01021227">
    <property type="protein sequence ID" value="VDM34979.1"/>
    <property type="molecule type" value="Genomic_DNA"/>
</dbReference>
<keyword evidence="2" id="KW-1185">Reference proteome</keyword>
<name>A0A0R3X8Y9_HYDTA</name>
<proteinExistence type="predicted"/>
<dbReference type="AlphaFoldDB" id="A0A0R3X8Y9"/>
<organism evidence="3">
    <name type="scientific">Hydatigena taeniaeformis</name>
    <name type="common">Feline tapeworm</name>
    <name type="synonym">Taenia taeniaeformis</name>
    <dbReference type="NCBI Taxonomy" id="6205"/>
    <lineage>
        <taxon>Eukaryota</taxon>
        <taxon>Metazoa</taxon>
        <taxon>Spiralia</taxon>
        <taxon>Lophotrochozoa</taxon>
        <taxon>Platyhelminthes</taxon>
        <taxon>Cestoda</taxon>
        <taxon>Eucestoda</taxon>
        <taxon>Cyclophyllidea</taxon>
        <taxon>Taeniidae</taxon>
        <taxon>Hydatigera</taxon>
    </lineage>
</organism>
<dbReference type="Proteomes" id="UP000274429">
    <property type="component" value="Unassembled WGS sequence"/>
</dbReference>
<reference evidence="1 2" key="2">
    <citation type="submission" date="2018-11" db="EMBL/GenBank/DDBJ databases">
        <authorList>
            <consortium name="Pathogen Informatics"/>
        </authorList>
    </citation>
    <scope>NUCLEOTIDE SEQUENCE [LARGE SCALE GENOMIC DNA]</scope>
</reference>
<evidence type="ECO:0000313" key="1">
    <source>
        <dbReference type="EMBL" id="VDM34979.1"/>
    </source>
</evidence>